<name>A0A9P8TL56_WICPI</name>
<dbReference type="Proteomes" id="UP000774326">
    <property type="component" value="Unassembled WGS sequence"/>
</dbReference>
<proteinExistence type="predicted"/>
<sequence length="217" mass="24565">MSSSTSFQEWPIEEITVESGNNRRLGVMDVFKESLNQGLFIVFVENGKQTWIFRLWGVLEVFNVFADDLSVGDKEPVTVNHLGSIGSTTSRSSRRRSDIVPFPNSQITIDGNPRCIRHIMFSQILNVILDVTMDDAFVLGISNAVHHQIVVQVDAHLQIPWTYTSATTVDSFLLIFLDDDHQELLSLKQICHVRESELQQGSLDTNKMVRYAQILLS</sequence>
<gene>
    <name evidence="1" type="ORF">WICPIJ_006147</name>
</gene>
<dbReference type="EMBL" id="JAEUBG010003365">
    <property type="protein sequence ID" value="KAH3682891.1"/>
    <property type="molecule type" value="Genomic_DNA"/>
</dbReference>
<dbReference type="AlphaFoldDB" id="A0A9P8TL56"/>
<accession>A0A9P8TL56</accession>
<organism evidence="1 2">
    <name type="scientific">Wickerhamomyces pijperi</name>
    <name type="common">Yeast</name>
    <name type="synonym">Pichia pijperi</name>
    <dbReference type="NCBI Taxonomy" id="599730"/>
    <lineage>
        <taxon>Eukaryota</taxon>
        <taxon>Fungi</taxon>
        <taxon>Dikarya</taxon>
        <taxon>Ascomycota</taxon>
        <taxon>Saccharomycotina</taxon>
        <taxon>Saccharomycetes</taxon>
        <taxon>Phaffomycetales</taxon>
        <taxon>Wickerhamomycetaceae</taxon>
        <taxon>Wickerhamomyces</taxon>
    </lineage>
</organism>
<keyword evidence="2" id="KW-1185">Reference proteome</keyword>
<comment type="caution">
    <text evidence="1">The sequence shown here is derived from an EMBL/GenBank/DDBJ whole genome shotgun (WGS) entry which is preliminary data.</text>
</comment>
<evidence type="ECO:0000313" key="1">
    <source>
        <dbReference type="EMBL" id="KAH3682891.1"/>
    </source>
</evidence>
<reference evidence="1" key="1">
    <citation type="journal article" date="2021" name="Open Biol.">
        <title>Shared evolutionary footprints suggest mitochondrial oxidative damage underlies multiple complex I losses in fungi.</title>
        <authorList>
            <person name="Schikora-Tamarit M.A."/>
            <person name="Marcet-Houben M."/>
            <person name="Nosek J."/>
            <person name="Gabaldon T."/>
        </authorList>
    </citation>
    <scope>NUCLEOTIDE SEQUENCE</scope>
    <source>
        <strain evidence="1">CBS2887</strain>
    </source>
</reference>
<reference evidence="1" key="2">
    <citation type="submission" date="2021-01" db="EMBL/GenBank/DDBJ databases">
        <authorList>
            <person name="Schikora-Tamarit M.A."/>
        </authorList>
    </citation>
    <scope>NUCLEOTIDE SEQUENCE</scope>
    <source>
        <strain evidence="1">CBS2887</strain>
    </source>
</reference>
<protein>
    <submittedName>
        <fullName evidence="1">Uncharacterized protein</fullName>
    </submittedName>
</protein>
<evidence type="ECO:0000313" key="2">
    <source>
        <dbReference type="Proteomes" id="UP000774326"/>
    </source>
</evidence>